<keyword evidence="2" id="KW-0675">Receptor</keyword>
<sequence length="126" mass="13968">MGVVPTQSTSILELDTIINKGLLNNIRGLTSTVQPVVFLSDSHLKELSWVIPLAIGFILTLVLVALLCFYGVRTLEQRMASCCYNTFGCCRPQPSDISDESFYLSKDFNMRQLEGYSSTSALHVNT</sequence>
<dbReference type="EMBL" id="BLXT01007988">
    <property type="protein sequence ID" value="GFO45058.1"/>
    <property type="molecule type" value="Genomic_DNA"/>
</dbReference>
<evidence type="ECO:0000313" key="3">
    <source>
        <dbReference type="Proteomes" id="UP000735302"/>
    </source>
</evidence>
<reference evidence="2 3" key="1">
    <citation type="journal article" date="2021" name="Elife">
        <title>Chloroplast acquisition without the gene transfer in kleptoplastic sea slugs, Plakobranchus ocellatus.</title>
        <authorList>
            <person name="Maeda T."/>
            <person name="Takahashi S."/>
            <person name="Yoshida T."/>
            <person name="Shimamura S."/>
            <person name="Takaki Y."/>
            <person name="Nagai Y."/>
            <person name="Toyoda A."/>
            <person name="Suzuki Y."/>
            <person name="Arimoto A."/>
            <person name="Ishii H."/>
            <person name="Satoh N."/>
            <person name="Nishiyama T."/>
            <person name="Hasebe M."/>
            <person name="Maruyama T."/>
            <person name="Minagawa J."/>
            <person name="Obokata J."/>
            <person name="Shigenobu S."/>
        </authorList>
    </citation>
    <scope>NUCLEOTIDE SEQUENCE [LARGE SCALE GENOMIC DNA]</scope>
</reference>
<protein>
    <submittedName>
        <fullName evidence="2">Neuronal acetylcholine receptor subunit alpha-3</fullName>
    </submittedName>
</protein>
<keyword evidence="3" id="KW-1185">Reference proteome</keyword>
<comment type="caution">
    <text evidence="2">The sequence shown here is derived from an EMBL/GenBank/DDBJ whole genome shotgun (WGS) entry which is preliminary data.</text>
</comment>
<dbReference type="AlphaFoldDB" id="A0AAV4DLD9"/>
<keyword evidence="1" id="KW-0812">Transmembrane</keyword>
<name>A0AAV4DLD9_9GAST</name>
<evidence type="ECO:0000313" key="2">
    <source>
        <dbReference type="EMBL" id="GFO45058.1"/>
    </source>
</evidence>
<feature type="transmembrane region" description="Helical" evidence="1">
    <location>
        <begin position="49"/>
        <end position="72"/>
    </location>
</feature>
<gene>
    <name evidence="2" type="ORF">PoB_007156300</name>
</gene>
<evidence type="ECO:0000256" key="1">
    <source>
        <dbReference type="SAM" id="Phobius"/>
    </source>
</evidence>
<proteinExistence type="predicted"/>
<accession>A0AAV4DLD9</accession>
<organism evidence="2 3">
    <name type="scientific">Plakobranchus ocellatus</name>
    <dbReference type="NCBI Taxonomy" id="259542"/>
    <lineage>
        <taxon>Eukaryota</taxon>
        <taxon>Metazoa</taxon>
        <taxon>Spiralia</taxon>
        <taxon>Lophotrochozoa</taxon>
        <taxon>Mollusca</taxon>
        <taxon>Gastropoda</taxon>
        <taxon>Heterobranchia</taxon>
        <taxon>Euthyneura</taxon>
        <taxon>Panpulmonata</taxon>
        <taxon>Sacoglossa</taxon>
        <taxon>Placobranchoidea</taxon>
        <taxon>Plakobranchidae</taxon>
        <taxon>Plakobranchus</taxon>
    </lineage>
</organism>
<dbReference type="Proteomes" id="UP000735302">
    <property type="component" value="Unassembled WGS sequence"/>
</dbReference>
<keyword evidence="1" id="KW-0472">Membrane</keyword>
<keyword evidence="1" id="KW-1133">Transmembrane helix</keyword>